<feature type="region of interest" description="Disordered" evidence="1">
    <location>
        <begin position="1"/>
        <end position="21"/>
    </location>
</feature>
<dbReference type="RefSeq" id="WP_153024200.1">
    <property type="nucleotide sequence ID" value="NZ_WIAO01000004.1"/>
</dbReference>
<gene>
    <name evidence="2" type="ORF">GFD30_05525</name>
</gene>
<evidence type="ECO:0000313" key="2">
    <source>
        <dbReference type="EMBL" id="MQM25038.1"/>
    </source>
</evidence>
<proteinExistence type="predicted"/>
<dbReference type="AlphaFoldDB" id="A0A6L5G607"/>
<keyword evidence="3" id="KW-1185">Reference proteome</keyword>
<sequence length="96" mass="10941">MAEPLLADREPDPENDGWLGDFNRGPAVFSVYREAAHPLGPPEYRIECNDGAGPRVICRFVDEPDPVIEWFGAWSGDDWCDWILAEARKRIKDPTR</sequence>
<feature type="compositionally biased region" description="Basic and acidic residues" evidence="1">
    <location>
        <begin position="1"/>
        <end position="12"/>
    </location>
</feature>
<organism evidence="2 3">
    <name type="scientific">Glycomyces albidus</name>
    <dbReference type="NCBI Taxonomy" id="2656774"/>
    <lineage>
        <taxon>Bacteria</taxon>
        <taxon>Bacillati</taxon>
        <taxon>Actinomycetota</taxon>
        <taxon>Actinomycetes</taxon>
        <taxon>Glycomycetales</taxon>
        <taxon>Glycomycetaceae</taxon>
        <taxon>Glycomyces</taxon>
    </lineage>
</organism>
<comment type="caution">
    <text evidence="2">The sequence shown here is derived from an EMBL/GenBank/DDBJ whole genome shotgun (WGS) entry which is preliminary data.</text>
</comment>
<reference evidence="2 3" key="1">
    <citation type="submission" date="2019-10" db="EMBL/GenBank/DDBJ databases">
        <title>Glycomyces albidus sp. nov., a novel actinomycete isolated from rhizosphere soil of wheat (Triticum aestivum L.).</title>
        <authorList>
            <person name="Qian L."/>
        </authorList>
    </citation>
    <scope>NUCLEOTIDE SEQUENCE [LARGE SCALE GENOMIC DNA]</scope>
    <source>
        <strain evidence="2 3">NEAU-7082</strain>
    </source>
</reference>
<accession>A0A6L5G607</accession>
<dbReference type="Proteomes" id="UP000477750">
    <property type="component" value="Unassembled WGS sequence"/>
</dbReference>
<dbReference type="EMBL" id="WIAO01000004">
    <property type="protein sequence ID" value="MQM25038.1"/>
    <property type="molecule type" value="Genomic_DNA"/>
</dbReference>
<evidence type="ECO:0000256" key="1">
    <source>
        <dbReference type="SAM" id="MobiDB-lite"/>
    </source>
</evidence>
<name>A0A6L5G607_9ACTN</name>
<evidence type="ECO:0000313" key="3">
    <source>
        <dbReference type="Proteomes" id="UP000477750"/>
    </source>
</evidence>
<protein>
    <submittedName>
        <fullName evidence="2">Uncharacterized protein</fullName>
    </submittedName>
</protein>